<proteinExistence type="inferred from homology"/>
<evidence type="ECO:0000256" key="2">
    <source>
        <dbReference type="ARBA" id="ARBA00011195"/>
    </source>
</evidence>
<keyword evidence="8" id="KW-0804">Transcription</keyword>
<evidence type="ECO:0000256" key="9">
    <source>
        <dbReference type="ARBA" id="ARBA00023242"/>
    </source>
</evidence>
<feature type="compositionally biased region" description="Basic residues" evidence="13">
    <location>
        <begin position="300"/>
        <end position="310"/>
    </location>
</feature>
<dbReference type="SUPFAM" id="SSF57959">
    <property type="entry name" value="Leucine zipper domain"/>
    <property type="match status" value="1"/>
</dbReference>
<feature type="compositionally biased region" description="Basic residues" evidence="13">
    <location>
        <begin position="456"/>
        <end position="465"/>
    </location>
</feature>
<keyword evidence="6" id="KW-0238">DNA-binding</keyword>
<evidence type="ECO:0000259" key="14">
    <source>
        <dbReference type="PROSITE" id="PS50217"/>
    </source>
</evidence>
<evidence type="ECO:0000256" key="11">
    <source>
        <dbReference type="ARBA" id="ARBA00073680"/>
    </source>
</evidence>
<sequence length="782" mass="86636">MPQDPNLYGQRPAKKQKKNTALSSSLDFTAQLTSLMSNTTSSTSTSGRTRPSKEPKDDIFRSSKPKQQSSRKDDGKLVLKEVAGTEEETQNLARARRKMEDKARLYAAMKRGDYVPKENEAAPLVDFDRKWAEDVEGKDYSSSSSDDDDGDDGNDVIEYEDEFGRLRRGTKAERERMERRARRGLLSAEELERMSARPSAPTNLIYGDAVQAMAFNPDDPEKMEELARKRDRSATPPDQKHYDADSEIRTKGVGFFKFSKDEETRTKEMKELAEEREQTEKQRQAREDQKEARRREIEKRRRNMGTRRAQRQADNFLEGLADQINASGGLQDAVNYLFLRVPPQIVKISSQDINNIYPTQSSPRSAHLSVDLDFSTAIESISSSSPLTTATISAQDFPVFTTDTQSTWLPNSPSALPAPSAHQLQSPVENQQDFVLFDNPQPRQVLNRSSVPLSSQRRHSYHNRRDRLVSSAVQNQRVAQLLQAIGHQSLSSVNANRFTNQFYASSAPSSSVSLSSQQNIQQHQQGSARPPVPLFNQSIGSVHQSAKMMNAADVDLDEFTAFEGGASTAFSSPAAPSVMDFSGSMSSSTSNLGTVSPQDLLVQDPFMSAPNSSALTALTSPSIYNESPDFDGYDVSPNFGSADFETSGDPWYPLFPQDSSHNGPELKPEDSPAQKSDDIDSVGPGSGSGNRKKATNSPTSSGRHSSVAGVGSRKRDKPLPPIIVEDPRDTVAMKRARNTLAARKSRERKAQRLDELEDRIAKLEAERDHWKKIALSQSGAQT</sequence>
<comment type="subunit">
    <text evidence="2">Binds DNA as a dimer.</text>
</comment>
<comment type="subcellular location">
    <subcellularLocation>
        <location evidence="1">Nucleus</location>
    </subcellularLocation>
</comment>
<dbReference type="FunFam" id="3.30.160.60:FF:001491">
    <property type="entry name" value="Cross-pathway control protein A"/>
    <property type="match status" value="1"/>
</dbReference>
<evidence type="ECO:0000256" key="6">
    <source>
        <dbReference type="ARBA" id="ARBA00023125"/>
    </source>
</evidence>
<evidence type="ECO:0000313" key="16">
    <source>
        <dbReference type="Proteomes" id="UP000054544"/>
    </source>
</evidence>
<gene>
    <name evidence="15" type="ORF">H634G_03074</name>
</gene>
<feature type="domain" description="BZIP" evidence="14">
    <location>
        <begin position="734"/>
        <end position="768"/>
    </location>
</feature>
<dbReference type="AlphaFoldDB" id="A0A0D9P6U1"/>
<evidence type="ECO:0000256" key="13">
    <source>
        <dbReference type="SAM" id="MobiDB-lite"/>
    </source>
</evidence>
<dbReference type="InterPro" id="IPR025066">
    <property type="entry name" value="CCDC174-like"/>
</dbReference>
<dbReference type="GO" id="GO:0005634">
    <property type="term" value="C:nucleus"/>
    <property type="evidence" value="ECO:0007669"/>
    <property type="project" value="UniProtKB-SubCell"/>
</dbReference>
<reference evidence="16" key="1">
    <citation type="journal article" date="2014" name="BMC Genomics">
        <title>The genome sequence of the biocontrol fungus Metarhizium anisopliae and comparative genomics of Metarhizium species.</title>
        <authorList>
            <person name="Pattemore J.A."/>
            <person name="Hane J.K."/>
            <person name="Williams A.H."/>
            <person name="Wilson B.A."/>
            <person name="Stodart B.J."/>
            <person name="Ash G.J."/>
        </authorList>
    </citation>
    <scope>NUCLEOTIDE SEQUENCE [LARGE SCALE GENOMIC DNA]</scope>
    <source>
        <strain evidence="16">BRIP 53293</strain>
    </source>
</reference>
<dbReference type="InterPro" id="IPR046347">
    <property type="entry name" value="bZIP_sf"/>
</dbReference>
<evidence type="ECO:0000256" key="12">
    <source>
        <dbReference type="SAM" id="Coils"/>
    </source>
</evidence>
<feature type="region of interest" description="Disordered" evidence="13">
    <location>
        <begin position="1"/>
        <end position="98"/>
    </location>
</feature>
<dbReference type="GO" id="GO:0003700">
    <property type="term" value="F:DNA-binding transcription factor activity"/>
    <property type="evidence" value="ECO:0007669"/>
    <property type="project" value="InterPro"/>
</dbReference>
<evidence type="ECO:0000256" key="1">
    <source>
        <dbReference type="ARBA" id="ARBA00004123"/>
    </source>
</evidence>
<keyword evidence="5 12" id="KW-0175">Coiled coil</keyword>
<dbReference type="PANTHER" id="PTHR15885:SF1">
    <property type="entry name" value="COILED-COIL DOMAIN-CONTAINING PROTEIN 174"/>
    <property type="match status" value="1"/>
</dbReference>
<feature type="compositionally biased region" description="Basic and acidic residues" evidence="13">
    <location>
        <begin position="162"/>
        <end position="178"/>
    </location>
</feature>
<keyword evidence="9" id="KW-0539">Nucleus</keyword>
<keyword evidence="3" id="KW-0028">Amino-acid biosynthesis</keyword>
<dbReference type="PANTHER" id="PTHR15885">
    <property type="entry name" value="COILED-COIL DOMAIN-CONTAINING PROTEIN 174"/>
    <property type="match status" value="1"/>
</dbReference>
<dbReference type="Gene3D" id="3.30.160.60">
    <property type="entry name" value="Classic Zinc Finger"/>
    <property type="match status" value="1"/>
</dbReference>
<dbReference type="GO" id="GO:0008652">
    <property type="term" value="P:amino acid biosynthetic process"/>
    <property type="evidence" value="ECO:0007669"/>
    <property type="project" value="UniProtKB-KW"/>
</dbReference>
<feature type="region of interest" description="Disordered" evidence="13">
    <location>
        <begin position="445"/>
        <end position="465"/>
    </location>
</feature>
<evidence type="ECO:0000256" key="3">
    <source>
        <dbReference type="ARBA" id="ARBA00022605"/>
    </source>
</evidence>
<dbReference type="PROSITE" id="PS50217">
    <property type="entry name" value="BZIP"/>
    <property type="match status" value="1"/>
</dbReference>
<feature type="region of interest" description="Disordered" evidence="13">
    <location>
        <begin position="135"/>
        <end position="185"/>
    </location>
</feature>
<feature type="region of interest" description="Disordered" evidence="13">
    <location>
        <begin position="263"/>
        <end position="311"/>
    </location>
</feature>
<dbReference type="InterPro" id="IPR004827">
    <property type="entry name" value="bZIP"/>
</dbReference>
<dbReference type="GO" id="GO:0003677">
    <property type="term" value="F:DNA binding"/>
    <property type="evidence" value="ECO:0007669"/>
    <property type="project" value="UniProtKB-KW"/>
</dbReference>
<evidence type="ECO:0000256" key="8">
    <source>
        <dbReference type="ARBA" id="ARBA00023163"/>
    </source>
</evidence>
<comment type="similarity">
    <text evidence="10">Belongs to the bZIP family. GCN4 subfamily.</text>
</comment>
<feature type="compositionally biased region" description="Polar residues" evidence="13">
    <location>
        <begin position="445"/>
        <end position="455"/>
    </location>
</feature>
<keyword evidence="16" id="KW-1185">Reference proteome</keyword>
<feature type="compositionally biased region" description="Basic and acidic residues" evidence="13">
    <location>
        <begin position="70"/>
        <end position="79"/>
    </location>
</feature>
<feature type="compositionally biased region" description="Low complexity" evidence="13">
    <location>
        <begin position="33"/>
        <end position="49"/>
    </location>
</feature>
<dbReference type="Proteomes" id="UP000054544">
    <property type="component" value="Unassembled WGS sequence"/>
</dbReference>
<evidence type="ECO:0000256" key="10">
    <source>
        <dbReference type="ARBA" id="ARBA00061302"/>
    </source>
</evidence>
<protein>
    <recommendedName>
        <fullName evidence="11">Cross-pathway control protein 1</fullName>
    </recommendedName>
</protein>
<organism evidence="15 16">
    <name type="scientific">Metarhizium anisopliae BRIP 53293</name>
    <dbReference type="NCBI Taxonomy" id="1291518"/>
    <lineage>
        <taxon>Eukaryota</taxon>
        <taxon>Fungi</taxon>
        <taxon>Dikarya</taxon>
        <taxon>Ascomycota</taxon>
        <taxon>Pezizomycotina</taxon>
        <taxon>Sordariomycetes</taxon>
        <taxon>Hypocreomycetidae</taxon>
        <taxon>Hypocreales</taxon>
        <taxon>Clavicipitaceae</taxon>
        <taxon>Metarhizium</taxon>
    </lineage>
</organism>
<accession>A0A0D9P6U1</accession>
<feature type="coiled-coil region" evidence="12">
    <location>
        <begin position="746"/>
        <end position="773"/>
    </location>
</feature>
<feature type="compositionally biased region" description="Basic and acidic residues" evidence="13">
    <location>
        <begin position="51"/>
        <end position="61"/>
    </location>
</feature>
<keyword evidence="4" id="KW-0805">Transcription regulation</keyword>
<dbReference type="Pfam" id="PF13300">
    <property type="entry name" value="DUF4078"/>
    <property type="match status" value="1"/>
</dbReference>
<evidence type="ECO:0000256" key="7">
    <source>
        <dbReference type="ARBA" id="ARBA00023159"/>
    </source>
</evidence>
<feature type="compositionally biased region" description="Acidic residues" evidence="13">
    <location>
        <begin position="145"/>
        <end position="161"/>
    </location>
</feature>
<dbReference type="PROSITE" id="PS00036">
    <property type="entry name" value="BZIP_BASIC"/>
    <property type="match status" value="1"/>
</dbReference>
<dbReference type="EMBL" id="KE384725">
    <property type="protein sequence ID" value="KJK81811.1"/>
    <property type="molecule type" value="Genomic_DNA"/>
</dbReference>
<feature type="region of interest" description="Disordered" evidence="13">
    <location>
        <begin position="635"/>
        <end position="730"/>
    </location>
</feature>
<keyword evidence="7" id="KW-0010">Activator</keyword>
<evidence type="ECO:0000256" key="4">
    <source>
        <dbReference type="ARBA" id="ARBA00023015"/>
    </source>
</evidence>
<evidence type="ECO:0000313" key="15">
    <source>
        <dbReference type="EMBL" id="KJK81811.1"/>
    </source>
</evidence>
<dbReference type="OrthoDB" id="5419235at2759"/>
<feature type="compositionally biased region" description="Basic and acidic residues" evidence="13">
    <location>
        <begin position="263"/>
        <end position="299"/>
    </location>
</feature>
<dbReference type="STRING" id="1291518.A0A0D9P6U1"/>
<feature type="compositionally biased region" description="Polar residues" evidence="13">
    <location>
        <begin position="19"/>
        <end position="32"/>
    </location>
</feature>
<dbReference type="CDD" id="cd12193">
    <property type="entry name" value="bZIP_GCN4"/>
    <property type="match status" value="1"/>
</dbReference>
<feature type="region of interest" description="Disordered" evidence="13">
    <location>
        <begin position="215"/>
        <end position="244"/>
    </location>
</feature>
<feature type="compositionally biased region" description="Basic and acidic residues" evidence="13">
    <location>
        <begin position="664"/>
        <end position="678"/>
    </location>
</feature>
<name>A0A0D9P6U1_METAN</name>
<evidence type="ECO:0000256" key="5">
    <source>
        <dbReference type="ARBA" id="ARBA00023054"/>
    </source>
</evidence>
<feature type="compositionally biased region" description="Basic and acidic residues" evidence="13">
    <location>
        <begin position="219"/>
        <end position="228"/>
    </location>
</feature>
<feature type="compositionally biased region" description="Polar residues" evidence="13">
    <location>
        <begin position="695"/>
        <end position="704"/>
    </location>
</feature>